<accession>A0ABU0R734</accession>
<dbReference type="Pfam" id="PF09438">
    <property type="entry name" value="DUF2017"/>
    <property type="match status" value="1"/>
</dbReference>
<gene>
    <name evidence="1" type="ORF">QFZ26_001456</name>
</gene>
<dbReference type="InterPro" id="IPR018561">
    <property type="entry name" value="AosR"/>
</dbReference>
<dbReference type="RefSeq" id="WP_307040706.1">
    <property type="nucleotide sequence ID" value="NZ_JAUSYY010000001.1"/>
</dbReference>
<dbReference type="EMBL" id="JAUSYY010000001">
    <property type="protein sequence ID" value="MDQ0893901.1"/>
    <property type="molecule type" value="Genomic_DNA"/>
</dbReference>
<sequence>MIVAGRGGGEGVRLVLESEEAMLLSELADQVDSVLLLGEADDPALGRLLPSAYPEDVAAAQEFTRYTRDSLVDGKRQAAQSVRDATAVDDGSDGVVQIELDQAQAWGWLTFLTDLRLILAERVGIIEEGEDAASETRDDYLRAAYEWAGFVQGSMLEVLDPIKP</sequence>
<name>A0ABU0R734_9MICO</name>
<evidence type="ECO:0000313" key="2">
    <source>
        <dbReference type="Proteomes" id="UP001239083"/>
    </source>
</evidence>
<evidence type="ECO:0000313" key="1">
    <source>
        <dbReference type="EMBL" id="MDQ0893901.1"/>
    </source>
</evidence>
<evidence type="ECO:0008006" key="3">
    <source>
        <dbReference type="Google" id="ProtNLM"/>
    </source>
</evidence>
<dbReference type="Proteomes" id="UP001239083">
    <property type="component" value="Unassembled WGS sequence"/>
</dbReference>
<organism evidence="1 2">
    <name type="scientific">Agromyces ramosus</name>
    <dbReference type="NCBI Taxonomy" id="33879"/>
    <lineage>
        <taxon>Bacteria</taxon>
        <taxon>Bacillati</taxon>
        <taxon>Actinomycetota</taxon>
        <taxon>Actinomycetes</taxon>
        <taxon>Micrococcales</taxon>
        <taxon>Microbacteriaceae</taxon>
        <taxon>Agromyces</taxon>
    </lineage>
</organism>
<proteinExistence type="predicted"/>
<protein>
    <recommendedName>
        <fullName evidence="3">DUF2017 domain-containing protein</fullName>
    </recommendedName>
</protein>
<keyword evidence="2" id="KW-1185">Reference proteome</keyword>
<reference evidence="1 2" key="1">
    <citation type="submission" date="2023-07" db="EMBL/GenBank/DDBJ databases">
        <title>Comparative genomics of wheat-associated soil bacteria to identify genetic determinants of phenazine resistance.</title>
        <authorList>
            <person name="Mouncey N."/>
        </authorList>
    </citation>
    <scope>NUCLEOTIDE SEQUENCE [LARGE SCALE GENOMIC DNA]</scope>
    <source>
        <strain evidence="1 2">V3I3</strain>
    </source>
</reference>
<comment type="caution">
    <text evidence="1">The sequence shown here is derived from an EMBL/GenBank/DDBJ whole genome shotgun (WGS) entry which is preliminary data.</text>
</comment>